<keyword evidence="5 7" id="KW-0472">Membrane</keyword>
<comment type="subcellular location">
    <subcellularLocation>
        <location evidence="1">Endomembrane system</location>
        <topology evidence="1">Multi-pass membrane protein</topology>
    </subcellularLocation>
    <subcellularLocation>
        <location evidence="6">Membrane</location>
        <topology evidence="6">Multi-pass membrane protein</topology>
    </subcellularLocation>
</comment>
<feature type="transmembrane region" description="Helical" evidence="7">
    <location>
        <begin position="116"/>
        <end position="134"/>
    </location>
</feature>
<evidence type="ECO:0000256" key="6">
    <source>
        <dbReference type="RuleBase" id="RU000320"/>
    </source>
</evidence>
<dbReference type="EMBL" id="CP003360">
    <property type="protein sequence ID" value="AFM25436.1"/>
    <property type="molecule type" value="Genomic_DNA"/>
</dbReference>
<evidence type="ECO:0000256" key="3">
    <source>
        <dbReference type="ARBA" id="ARBA00022692"/>
    </source>
</evidence>
<dbReference type="PANTHER" id="PTHR43507">
    <property type="entry name" value="NADH-UBIQUINONE OXIDOREDUCTASE CHAIN 4"/>
    <property type="match status" value="1"/>
</dbReference>
<dbReference type="PANTHER" id="PTHR43507:SF1">
    <property type="entry name" value="NADH-UBIQUINONE OXIDOREDUCTASE CHAIN 4"/>
    <property type="match status" value="1"/>
</dbReference>
<feature type="transmembrane region" description="Helical" evidence="7">
    <location>
        <begin position="250"/>
        <end position="270"/>
    </location>
</feature>
<dbReference type="NCBIfam" id="TIGR01972">
    <property type="entry name" value="NDH_I_M"/>
    <property type="match status" value="1"/>
</dbReference>
<keyword evidence="9" id="KW-0560">Oxidoreductase</keyword>
<dbReference type="InterPro" id="IPR003918">
    <property type="entry name" value="NADH_UbQ_OxRdtase"/>
</dbReference>
<feature type="transmembrane region" description="Helical" evidence="7">
    <location>
        <begin position="310"/>
        <end position="329"/>
    </location>
</feature>
<feature type="transmembrane region" description="Helical" evidence="7">
    <location>
        <begin position="33"/>
        <end position="56"/>
    </location>
</feature>
<dbReference type="GO" id="GO:0008137">
    <property type="term" value="F:NADH dehydrogenase (ubiquinone) activity"/>
    <property type="evidence" value="ECO:0007669"/>
    <property type="project" value="InterPro"/>
</dbReference>
<feature type="transmembrane region" description="Helical" evidence="7">
    <location>
        <begin position="282"/>
        <end position="303"/>
    </location>
</feature>
<feature type="domain" description="NADH:quinone oxidoreductase/Mrp antiporter transmembrane" evidence="8">
    <location>
        <begin position="133"/>
        <end position="422"/>
    </location>
</feature>
<feature type="transmembrane region" description="Helical" evidence="7">
    <location>
        <begin position="211"/>
        <end position="229"/>
    </location>
</feature>
<evidence type="ECO:0000256" key="7">
    <source>
        <dbReference type="SAM" id="Phobius"/>
    </source>
</evidence>
<evidence type="ECO:0000256" key="5">
    <source>
        <dbReference type="ARBA" id="ARBA00023136"/>
    </source>
</evidence>
<accession>I4C795</accession>
<feature type="transmembrane region" description="Helical" evidence="7">
    <location>
        <begin position="379"/>
        <end position="401"/>
    </location>
</feature>
<evidence type="ECO:0000313" key="10">
    <source>
        <dbReference type="Proteomes" id="UP000006055"/>
    </source>
</evidence>
<dbReference type="PRINTS" id="PR01437">
    <property type="entry name" value="NUOXDRDTASE4"/>
</dbReference>
<reference evidence="10" key="1">
    <citation type="submission" date="2012-06" db="EMBL/GenBank/DDBJ databases">
        <title>Complete sequence of chromosome of Desulfomonile tiedjei DSM 6799.</title>
        <authorList>
            <person name="Lucas S."/>
            <person name="Copeland A."/>
            <person name="Lapidus A."/>
            <person name="Glavina del Rio T."/>
            <person name="Dalin E."/>
            <person name="Tice H."/>
            <person name="Bruce D."/>
            <person name="Goodwin L."/>
            <person name="Pitluck S."/>
            <person name="Peters L."/>
            <person name="Ovchinnikova G."/>
            <person name="Zeytun A."/>
            <person name="Lu M."/>
            <person name="Kyrpides N."/>
            <person name="Mavromatis K."/>
            <person name="Ivanova N."/>
            <person name="Brettin T."/>
            <person name="Detter J.C."/>
            <person name="Han C."/>
            <person name="Larimer F."/>
            <person name="Land M."/>
            <person name="Hauser L."/>
            <person name="Markowitz V."/>
            <person name="Cheng J.-F."/>
            <person name="Hugenholtz P."/>
            <person name="Woyke T."/>
            <person name="Wu D."/>
            <person name="Spring S."/>
            <person name="Schroeder M."/>
            <person name="Brambilla E."/>
            <person name="Klenk H.-P."/>
            <person name="Eisen J.A."/>
        </authorList>
    </citation>
    <scope>NUCLEOTIDE SEQUENCE [LARGE SCALE GENOMIC DNA]</scope>
    <source>
        <strain evidence="10">ATCC 49306 / DSM 6799 / DCB-1</strain>
    </source>
</reference>
<keyword evidence="10" id="KW-1185">Reference proteome</keyword>
<evidence type="ECO:0000313" key="9">
    <source>
        <dbReference type="EMBL" id="AFM25436.1"/>
    </source>
</evidence>
<dbReference type="GO" id="GO:0003954">
    <property type="term" value="F:NADH dehydrogenase activity"/>
    <property type="evidence" value="ECO:0007669"/>
    <property type="project" value="TreeGrafter"/>
</dbReference>
<feature type="transmembrane region" description="Helical" evidence="7">
    <location>
        <begin position="6"/>
        <end position="26"/>
    </location>
</feature>
<dbReference type="GO" id="GO:0042773">
    <property type="term" value="P:ATP synthesis coupled electron transport"/>
    <property type="evidence" value="ECO:0007669"/>
    <property type="project" value="InterPro"/>
</dbReference>
<dbReference type="HOGENOM" id="CLU_007100_4_4_7"/>
<feature type="transmembrane region" description="Helical" evidence="7">
    <location>
        <begin position="341"/>
        <end position="359"/>
    </location>
</feature>
<dbReference type="Pfam" id="PF00361">
    <property type="entry name" value="Proton_antipo_M"/>
    <property type="match status" value="1"/>
</dbReference>
<keyword evidence="4 7" id="KW-1133">Transmembrane helix</keyword>
<dbReference type="NCBIfam" id="NF004499">
    <property type="entry name" value="PRK05846.1-3"/>
    <property type="match status" value="1"/>
</dbReference>
<organism evidence="9 10">
    <name type="scientific">Desulfomonile tiedjei (strain ATCC 49306 / DSM 6799 / DCB-1)</name>
    <dbReference type="NCBI Taxonomy" id="706587"/>
    <lineage>
        <taxon>Bacteria</taxon>
        <taxon>Pseudomonadati</taxon>
        <taxon>Thermodesulfobacteriota</taxon>
        <taxon>Desulfomonilia</taxon>
        <taxon>Desulfomonilales</taxon>
        <taxon>Desulfomonilaceae</taxon>
        <taxon>Desulfomonile</taxon>
    </lineage>
</organism>
<evidence type="ECO:0000256" key="4">
    <source>
        <dbReference type="ARBA" id="ARBA00022989"/>
    </source>
</evidence>
<dbReference type="Proteomes" id="UP000006055">
    <property type="component" value="Chromosome"/>
</dbReference>
<keyword evidence="3 6" id="KW-0812">Transmembrane</keyword>
<dbReference type="OrthoDB" id="9805769at2"/>
<dbReference type="GO" id="GO:0048039">
    <property type="term" value="F:ubiquinone binding"/>
    <property type="evidence" value="ECO:0007669"/>
    <property type="project" value="TreeGrafter"/>
</dbReference>
<evidence type="ECO:0000256" key="1">
    <source>
        <dbReference type="ARBA" id="ARBA00004127"/>
    </source>
</evidence>
<feature type="transmembrane region" description="Helical" evidence="7">
    <location>
        <begin position="455"/>
        <end position="475"/>
    </location>
</feature>
<dbReference type="InterPro" id="IPR001750">
    <property type="entry name" value="ND/Mrp_TM"/>
</dbReference>
<dbReference type="EC" id="1.6.5.3" evidence="9"/>
<feature type="transmembrane region" description="Helical" evidence="7">
    <location>
        <begin position="413"/>
        <end position="434"/>
    </location>
</feature>
<dbReference type="PATRIC" id="fig|706587.4.peg.3149"/>
<gene>
    <name evidence="9" type="ordered locus">Desti_2760</name>
</gene>
<dbReference type="GO" id="GO:0016020">
    <property type="term" value="C:membrane"/>
    <property type="evidence" value="ECO:0007669"/>
    <property type="project" value="UniProtKB-SubCell"/>
</dbReference>
<dbReference type="NCBIfam" id="NF004500">
    <property type="entry name" value="PRK05846.1-4"/>
    <property type="match status" value="1"/>
</dbReference>
<evidence type="ECO:0000259" key="8">
    <source>
        <dbReference type="Pfam" id="PF00361"/>
    </source>
</evidence>
<name>I4C795_DESTA</name>
<feature type="transmembrane region" description="Helical" evidence="7">
    <location>
        <begin position="170"/>
        <end position="191"/>
    </location>
</feature>
<dbReference type="GO" id="GO:0012505">
    <property type="term" value="C:endomembrane system"/>
    <property type="evidence" value="ECO:0007669"/>
    <property type="project" value="UniProtKB-SubCell"/>
</dbReference>
<dbReference type="eggNOG" id="COG1008">
    <property type="taxonomic scope" value="Bacteria"/>
</dbReference>
<dbReference type="InterPro" id="IPR010227">
    <property type="entry name" value="NADH_Q_OxRdtase_chainM/4"/>
</dbReference>
<comment type="similarity">
    <text evidence="2">Belongs to the complex I subunit 4 family.</text>
</comment>
<dbReference type="RefSeq" id="WP_014810575.1">
    <property type="nucleotide sequence ID" value="NC_018025.1"/>
</dbReference>
<dbReference type="STRING" id="706587.Desti_2760"/>
<dbReference type="GO" id="GO:0015990">
    <property type="term" value="P:electron transport coupled proton transport"/>
    <property type="evidence" value="ECO:0007669"/>
    <property type="project" value="TreeGrafter"/>
</dbReference>
<dbReference type="KEGG" id="dti:Desti_2760"/>
<dbReference type="AlphaFoldDB" id="I4C795"/>
<feature type="transmembrane region" description="Helical" evidence="7">
    <location>
        <begin position="85"/>
        <end position="104"/>
    </location>
</feature>
<protein>
    <submittedName>
        <fullName evidence="9">NADH dehydrogenase subunit M</fullName>
        <ecNumber evidence="9">1.6.5.3</ecNumber>
    </submittedName>
</protein>
<feature type="transmembrane region" description="Helical" evidence="7">
    <location>
        <begin position="140"/>
        <end position="158"/>
    </location>
</feature>
<evidence type="ECO:0000256" key="2">
    <source>
        <dbReference type="ARBA" id="ARBA00009025"/>
    </source>
</evidence>
<sequence length="530" mass="58904">MENASFPLLSLITFIPLIGAILLLILNRESKTLLRWVALIFMLADFVVSIAALGWFDASSPNMQLVENRVWIADWGISYKLGIDGISLFLVLLTTLLGPIVVLASWEDIQTRVKEFLISLLILQVGMIGVFVSLDLFLFYVFWEVMLIPMYLLIGVWGNPARRLYAAIKFVLYTIVGSLLMLVAILALYFMAGQSTGTYTFDLLKLYDFAVPLKAQFWMFLAFFLAFAIKVPMFPFHTWLPDAHTEAPTVGSVVLAAVLLKMGTYGFIRFAIPLFPNAAADATWWICVLSVIGVIYGAWVAMVQVDVKRLVAFSSVSHLGFVMLGMFAFTSQGVEGSILQMINHGLSTGALFLIVGMIYERRHTRLIAEFGGLSKVMPLFAVFFMIFTLSSIGLPGLNGFVGEFLILLGTFKVYPVYAVLAASGVIFAAVYMLWMFQRVMFGKVTNPKNLGLPDLSAREVLVLVPILVFVVWIGVYPNTFLQPMAAPVKKFLSHVETKKTAVLNMEKAKKQTNVGQAEVAITSLPVENRR</sequence>
<proteinExistence type="inferred from homology"/>